<dbReference type="Proteomes" id="UP000626092">
    <property type="component" value="Unassembled WGS sequence"/>
</dbReference>
<dbReference type="AlphaFoldDB" id="A0A834L6Y9"/>
<sequence>MLLLLQVNLMLVCQFIVLLLLMMWVLSKTSLRLGFLFCLALVHFRVFFLLISRWILISPTKKAKGGYLTGCYIEASKEGFLSWTWFWGNGLRSISTLWMKMELSPLLVYLTRKTQICGSGFLTRRNRLRQ</sequence>
<proteinExistence type="predicted"/>
<evidence type="ECO:0000313" key="2">
    <source>
        <dbReference type="EMBL" id="KAF7124636.1"/>
    </source>
</evidence>
<comment type="caution">
    <text evidence="2">The sequence shown here is derived from an EMBL/GenBank/DDBJ whole genome shotgun (WGS) entry which is preliminary data.</text>
</comment>
<protein>
    <submittedName>
        <fullName evidence="2">Uncharacterized protein</fullName>
    </submittedName>
</protein>
<feature type="transmembrane region" description="Helical" evidence="1">
    <location>
        <begin position="33"/>
        <end position="56"/>
    </location>
</feature>
<keyword evidence="1" id="KW-1133">Transmembrane helix</keyword>
<gene>
    <name evidence="2" type="ORF">RHSIM_Rhsim12G0181900</name>
</gene>
<name>A0A834L6Y9_RHOSS</name>
<feature type="transmembrane region" description="Helical" evidence="1">
    <location>
        <begin position="7"/>
        <end position="27"/>
    </location>
</feature>
<accession>A0A834L6Y9</accession>
<dbReference type="EMBL" id="WJXA01000012">
    <property type="protein sequence ID" value="KAF7124636.1"/>
    <property type="molecule type" value="Genomic_DNA"/>
</dbReference>
<evidence type="ECO:0000256" key="1">
    <source>
        <dbReference type="SAM" id="Phobius"/>
    </source>
</evidence>
<organism evidence="2 3">
    <name type="scientific">Rhododendron simsii</name>
    <name type="common">Sims's rhododendron</name>
    <dbReference type="NCBI Taxonomy" id="118357"/>
    <lineage>
        <taxon>Eukaryota</taxon>
        <taxon>Viridiplantae</taxon>
        <taxon>Streptophyta</taxon>
        <taxon>Embryophyta</taxon>
        <taxon>Tracheophyta</taxon>
        <taxon>Spermatophyta</taxon>
        <taxon>Magnoliopsida</taxon>
        <taxon>eudicotyledons</taxon>
        <taxon>Gunneridae</taxon>
        <taxon>Pentapetalae</taxon>
        <taxon>asterids</taxon>
        <taxon>Ericales</taxon>
        <taxon>Ericaceae</taxon>
        <taxon>Ericoideae</taxon>
        <taxon>Rhodoreae</taxon>
        <taxon>Rhododendron</taxon>
    </lineage>
</organism>
<evidence type="ECO:0000313" key="3">
    <source>
        <dbReference type="Proteomes" id="UP000626092"/>
    </source>
</evidence>
<reference evidence="2" key="1">
    <citation type="submission" date="2019-11" db="EMBL/GenBank/DDBJ databases">
        <authorList>
            <person name="Liu Y."/>
            <person name="Hou J."/>
            <person name="Li T.-Q."/>
            <person name="Guan C.-H."/>
            <person name="Wu X."/>
            <person name="Wu H.-Z."/>
            <person name="Ling F."/>
            <person name="Zhang R."/>
            <person name="Shi X.-G."/>
            <person name="Ren J.-P."/>
            <person name="Chen E.-F."/>
            <person name="Sun J.-M."/>
        </authorList>
    </citation>
    <scope>NUCLEOTIDE SEQUENCE</scope>
    <source>
        <strain evidence="2">Adult_tree_wgs_1</strain>
        <tissue evidence="2">Leaves</tissue>
    </source>
</reference>
<keyword evidence="1" id="KW-0472">Membrane</keyword>
<keyword evidence="1" id="KW-0812">Transmembrane</keyword>
<keyword evidence="3" id="KW-1185">Reference proteome</keyword>